<keyword evidence="2" id="KW-1185">Reference proteome</keyword>
<organism evidence="1 2">
    <name type="scientific">Apatococcus fuscideae</name>
    <dbReference type="NCBI Taxonomy" id="2026836"/>
    <lineage>
        <taxon>Eukaryota</taxon>
        <taxon>Viridiplantae</taxon>
        <taxon>Chlorophyta</taxon>
        <taxon>core chlorophytes</taxon>
        <taxon>Trebouxiophyceae</taxon>
        <taxon>Chlorellales</taxon>
        <taxon>Chlorellaceae</taxon>
        <taxon>Apatococcus</taxon>
    </lineage>
</organism>
<accession>A0AAW1SNS4</accession>
<name>A0AAW1SNS4_9CHLO</name>
<dbReference type="AlphaFoldDB" id="A0AAW1SNS4"/>
<evidence type="ECO:0000313" key="2">
    <source>
        <dbReference type="Proteomes" id="UP001485043"/>
    </source>
</evidence>
<dbReference type="EMBL" id="JALJOV010001392">
    <property type="protein sequence ID" value="KAK9848559.1"/>
    <property type="molecule type" value="Genomic_DNA"/>
</dbReference>
<evidence type="ECO:0000313" key="1">
    <source>
        <dbReference type="EMBL" id="KAK9848559.1"/>
    </source>
</evidence>
<reference evidence="1 2" key="1">
    <citation type="journal article" date="2024" name="Nat. Commun.">
        <title>Phylogenomics reveals the evolutionary origins of lichenization in chlorophyte algae.</title>
        <authorList>
            <person name="Puginier C."/>
            <person name="Libourel C."/>
            <person name="Otte J."/>
            <person name="Skaloud P."/>
            <person name="Haon M."/>
            <person name="Grisel S."/>
            <person name="Petersen M."/>
            <person name="Berrin J.G."/>
            <person name="Delaux P.M."/>
            <person name="Dal Grande F."/>
            <person name="Keller J."/>
        </authorList>
    </citation>
    <scope>NUCLEOTIDE SEQUENCE [LARGE SCALE GENOMIC DNA]</scope>
    <source>
        <strain evidence="1 2">SAG 2523</strain>
    </source>
</reference>
<proteinExistence type="predicted"/>
<gene>
    <name evidence="1" type="ORF">WJX84_006702</name>
</gene>
<protein>
    <submittedName>
        <fullName evidence="1">Uncharacterized protein</fullName>
    </submittedName>
</protein>
<sequence length="74" mass="8032">MGVGRTFQHQPQLEMAAAKATFWSDRHKASHCPDIPPKAAQGAQNILAGRSFLLDTALEEQVKDLDAAGFHCLS</sequence>
<comment type="caution">
    <text evidence="1">The sequence shown here is derived from an EMBL/GenBank/DDBJ whole genome shotgun (WGS) entry which is preliminary data.</text>
</comment>
<dbReference type="Proteomes" id="UP001485043">
    <property type="component" value="Unassembled WGS sequence"/>
</dbReference>